<evidence type="ECO:0000256" key="6">
    <source>
        <dbReference type="ARBA" id="ARBA00049157"/>
    </source>
</evidence>
<keyword evidence="3 7" id="KW-0210">Decarboxylase</keyword>
<keyword evidence="4 7" id="KW-0665">Pyrimidine biosynthesis</keyword>
<dbReference type="EC" id="4.1.1.23" evidence="7"/>
<dbReference type="InterPro" id="IPR001754">
    <property type="entry name" value="OMPdeCOase_dom"/>
</dbReference>
<comment type="catalytic activity">
    <reaction evidence="6 7">
        <text>orotidine 5'-phosphate + H(+) = UMP + CO2</text>
        <dbReference type="Rhea" id="RHEA:11596"/>
        <dbReference type="ChEBI" id="CHEBI:15378"/>
        <dbReference type="ChEBI" id="CHEBI:16526"/>
        <dbReference type="ChEBI" id="CHEBI:57538"/>
        <dbReference type="ChEBI" id="CHEBI:57865"/>
        <dbReference type="EC" id="4.1.1.23"/>
    </reaction>
</comment>
<evidence type="ECO:0000256" key="2">
    <source>
        <dbReference type="ARBA" id="ARBA00008847"/>
    </source>
</evidence>
<evidence type="ECO:0000256" key="7">
    <source>
        <dbReference type="HAMAP-Rule" id="MF_01215"/>
    </source>
</evidence>
<feature type="domain" description="Orotidine 5'-phosphate decarboxylase" evidence="8">
    <location>
        <begin position="17"/>
        <end position="257"/>
    </location>
</feature>
<dbReference type="Gene3D" id="3.20.20.70">
    <property type="entry name" value="Aldolase class I"/>
    <property type="match status" value="1"/>
</dbReference>
<dbReference type="AlphaFoldDB" id="A0A261QWL0"/>
<evidence type="ECO:0000256" key="1">
    <source>
        <dbReference type="ARBA" id="ARBA00004861"/>
    </source>
</evidence>
<evidence type="ECO:0000313" key="9">
    <source>
        <dbReference type="EMBL" id="OZI17116.1"/>
    </source>
</evidence>
<name>A0A261QWL0_9BORD</name>
<sequence length="272" mass="29435">MTFIQRLEQAWAQGNTLLQVGLDPDPKRFPRELQGKPDAIFQFCRGIVDATAPYACSFKPQIAYFAAHRAEEQLEALCAHIRATHPHLPIVLDAKRGDIGTTAEHYAREAYERYGAHAMTVNPYMGLDSVEPYLGWKDRGVIVLCRTSNPGGSDLQFLKLDSGEPLYLHVAGMVADKWNADGQCGLVVGATYPNELAAVRQRIGEAMPLLVPGIGAQGGDITATVNAGRNTAGTGMMVNASRAILYASGGDDWREAAAQAARDLRDAINAVR</sequence>
<dbReference type="PANTHER" id="PTHR43375:SF1">
    <property type="entry name" value="OROTIDINE 5'-PHOSPHATE DECARBOXYLASE"/>
    <property type="match status" value="1"/>
</dbReference>
<dbReference type="PROSITE" id="PS00156">
    <property type="entry name" value="OMPDECASE"/>
    <property type="match status" value="1"/>
</dbReference>
<dbReference type="GO" id="GO:0044205">
    <property type="term" value="P:'de novo' UMP biosynthetic process"/>
    <property type="evidence" value="ECO:0007669"/>
    <property type="project" value="UniProtKB-UniRule"/>
</dbReference>
<dbReference type="OrthoDB" id="9808470at2"/>
<evidence type="ECO:0000256" key="4">
    <source>
        <dbReference type="ARBA" id="ARBA00022975"/>
    </source>
</evidence>
<comment type="similarity">
    <text evidence="2 7">Belongs to the OMP decarboxylase family. Type 2 subfamily.</text>
</comment>
<dbReference type="InterPro" id="IPR011060">
    <property type="entry name" value="RibuloseP-bd_barrel"/>
</dbReference>
<feature type="active site" description="Proton donor" evidence="7">
    <location>
        <position position="95"/>
    </location>
</feature>
<evidence type="ECO:0000313" key="10">
    <source>
        <dbReference type="Proteomes" id="UP000216947"/>
    </source>
</evidence>
<comment type="caution">
    <text evidence="9">The sequence shown here is derived from an EMBL/GenBank/DDBJ whole genome shotgun (WGS) entry which is preliminary data.</text>
</comment>
<evidence type="ECO:0000256" key="3">
    <source>
        <dbReference type="ARBA" id="ARBA00022793"/>
    </source>
</evidence>
<accession>A0A261QWL0</accession>
<dbReference type="RefSeq" id="WP_026639157.1">
    <property type="nucleotide sequence ID" value="NZ_NEVI01000019.1"/>
</dbReference>
<evidence type="ECO:0000256" key="5">
    <source>
        <dbReference type="ARBA" id="ARBA00023239"/>
    </source>
</evidence>
<organism evidence="9 10">
    <name type="scientific">Bordetella genomosp. 7</name>
    <dbReference type="NCBI Taxonomy" id="1416805"/>
    <lineage>
        <taxon>Bacteria</taxon>
        <taxon>Pseudomonadati</taxon>
        <taxon>Pseudomonadota</taxon>
        <taxon>Betaproteobacteria</taxon>
        <taxon>Burkholderiales</taxon>
        <taxon>Alcaligenaceae</taxon>
        <taxon>Bordetella</taxon>
    </lineage>
</organism>
<keyword evidence="5 7" id="KW-0456">Lyase</keyword>
<dbReference type="InterPro" id="IPR011995">
    <property type="entry name" value="OMPdecase_type-2"/>
</dbReference>
<dbReference type="UniPathway" id="UPA00070">
    <property type="reaction ID" value="UER00120"/>
</dbReference>
<evidence type="ECO:0000259" key="8">
    <source>
        <dbReference type="SMART" id="SM00934"/>
    </source>
</evidence>
<dbReference type="EMBL" id="NEVK01000007">
    <property type="protein sequence ID" value="OZI17116.1"/>
    <property type="molecule type" value="Genomic_DNA"/>
</dbReference>
<dbReference type="GO" id="GO:0006207">
    <property type="term" value="P:'de novo' pyrimidine nucleobase biosynthetic process"/>
    <property type="evidence" value="ECO:0007669"/>
    <property type="project" value="InterPro"/>
</dbReference>
<dbReference type="SMART" id="SM00934">
    <property type="entry name" value="OMPdecase"/>
    <property type="match status" value="1"/>
</dbReference>
<dbReference type="Proteomes" id="UP000216947">
    <property type="component" value="Unassembled WGS sequence"/>
</dbReference>
<proteinExistence type="inferred from homology"/>
<dbReference type="PANTHER" id="PTHR43375">
    <property type="entry name" value="OROTIDINE 5'-PHOSPHATE DECARBOXYLASE"/>
    <property type="match status" value="1"/>
</dbReference>
<dbReference type="Pfam" id="PF00215">
    <property type="entry name" value="OMPdecase"/>
    <property type="match status" value="1"/>
</dbReference>
<keyword evidence="10" id="KW-1185">Reference proteome</keyword>
<gene>
    <name evidence="7" type="primary">pyrF</name>
    <name evidence="9" type="ORF">CAL19_14815</name>
</gene>
<protein>
    <recommendedName>
        <fullName evidence="7">Orotidine 5'-phosphate decarboxylase</fullName>
        <ecNumber evidence="7">4.1.1.23</ecNumber>
    </recommendedName>
    <alternativeName>
        <fullName evidence="7">OMP decarboxylase</fullName>
        <shortName evidence="7">OMPDCase</shortName>
        <shortName evidence="7">OMPdecase</shortName>
    </alternativeName>
</protein>
<dbReference type="SUPFAM" id="SSF51366">
    <property type="entry name" value="Ribulose-phoshate binding barrel"/>
    <property type="match status" value="1"/>
</dbReference>
<dbReference type="InterPro" id="IPR018089">
    <property type="entry name" value="OMPdecase_AS"/>
</dbReference>
<dbReference type="NCBIfam" id="TIGR02127">
    <property type="entry name" value="pyrF_sub2"/>
    <property type="match status" value="1"/>
</dbReference>
<dbReference type="HAMAP" id="MF_01215">
    <property type="entry name" value="OMPdecase_type2"/>
    <property type="match status" value="1"/>
</dbReference>
<dbReference type="CDD" id="cd04725">
    <property type="entry name" value="OMP_decarboxylase_like"/>
    <property type="match status" value="1"/>
</dbReference>
<dbReference type="GO" id="GO:0004590">
    <property type="term" value="F:orotidine-5'-phosphate decarboxylase activity"/>
    <property type="evidence" value="ECO:0007669"/>
    <property type="project" value="UniProtKB-UniRule"/>
</dbReference>
<reference evidence="10" key="1">
    <citation type="submission" date="2017-05" db="EMBL/GenBank/DDBJ databases">
        <title>Complete and WGS of Bordetella genogroups.</title>
        <authorList>
            <person name="Spilker T."/>
            <person name="Lipuma J."/>
        </authorList>
    </citation>
    <scope>NUCLEOTIDE SEQUENCE [LARGE SCALE GENOMIC DNA]</scope>
    <source>
        <strain evidence="10">AU18089</strain>
    </source>
</reference>
<comment type="pathway">
    <text evidence="1 7">Pyrimidine metabolism; UMP biosynthesis via de novo pathway; UMP from orotate: step 2/2.</text>
</comment>
<dbReference type="InterPro" id="IPR013785">
    <property type="entry name" value="Aldolase_TIM"/>
</dbReference>